<dbReference type="AlphaFoldDB" id="A0A4Y2CYZ2"/>
<protein>
    <submittedName>
        <fullName evidence="1">Uncharacterized protein</fullName>
    </submittedName>
</protein>
<name>A0A4Y2CYZ2_ARAVE</name>
<evidence type="ECO:0000313" key="1">
    <source>
        <dbReference type="EMBL" id="GBM08505.1"/>
    </source>
</evidence>
<proteinExistence type="predicted"/>
<organism evidence="1 2">
    <name type="scientific">Araneus ventricosus</name>
    <name type="common">Orbweaver spider</name>
    <name type="synonym">Epeira ventricosa</name>
    <dbReference type="NCBI Taxonomy" id="182803"/>
    <lineage>
        <taxon>Eukaryota</taxon>
        <taxon>Metazoa</taxon>
        <taxon>Ecdysozoa</taxon>
        <taxon>Arthropoda</taxon>
        <taxon>Chelicerata</taxon>
        <taxon>Arachnida</taxon>
        <taxon>Araneae</taxon>
        <taxon>Araneomorphae</taxon>
        <taxon>Entelegynae</taxon>
        <taxon>Araneoidea</taxon>
        <taxon>Araneidae</taxon>
        <taxon>Araneus</taxon>
    </lineage>
</organism>
<comment type="caution">
    <text evidence="1">The sequence shown here is derived from an EMBL/GenBank/DDBJ whole genome shotgun (WGS) entry which is preliminary data.</text>
</comment>
<gene>
    <name evidence="1" type="ORF">AVEN_69736_1</name>
</gene>
<dbReference type="EMBL" id="BGPR01000258">
    <property type="protein sequence ID" value="GBM08505.1"/>
    <property type="molecule type" value="Genomic_DNA"/>
</dbReference>
<reference evidence="1 2" key="1">
    <citation type="journal article" date="2019" name="Sci. Rep.">
        <title>Orb-weaving spider Araneus ventricosus genome elucidates the spidroin gene catalogue.</title>
        <authorList>
            <person name="Kono N."/>
            <person name="Nakamura H."/>
            <person name="Ohtoshi R."/>
            <person name="Moran D.A.P."/>
            <person name="Shinohara A."/>
            <person name="Yoshida Y."/>
            <person name="Fujiwara M."/>
            <person name="Mori M."/>
            <person name="Tomita M."/>
            <person name="Arakawa K."/>
        </authorList>
    </citation>
    <scope>NUCLEOTIDE SEQUENCE [LARGE SCALE GENOMIC DNA]</scope>
</reference>
<accession>A0A4Y2CYZ2</accession>
<dbReference type="Proteomes" id="UP000499080">
    <property type="component" value="Unassembled WGS sequence"/>
</dbReference>
<evidence type="ECO:0000313" key="2">
    <source>
        <dbReference type="Proteomes" id="UP000499080"/>
    </source>
</evidence>
<keyword evidence="2" id="KW-1185">Reference proteome</keyword>
<sequence length="106" mass="12150">MGCYRDTSFFHVSTKSIEAFIRQLDQLVHPGLAEILSPQRHFLAVVLSSSSSQALLLLREKEVVTRSQIWVIWGMITHLPISGLFSHNLKYYNGEDFCITSIWHSD</sequence>